<dbReference type="EMBL" id="JANBVB010002931">
    <property type="protein sequence ID" value="KAJ2881486.1"/>
    <property type="molecule type" value="Genomic_DNA"/>
</dbReference>
<evidence type="ECO:0000313" key="2">
    <source>
        <dbReference type="Proteomes" id="UP001139981"/>
    </source>
</evidence>
<proteinExistence type="predicted"/>
<organism evidence="1 2">
    <name type="scientific">Coemansia aciculifera</name>
    <dbReference type="NCBI Taxonomy" id="417176"/>
    <lineage>
        <taxon>Eukaryota</taxon>
        <taxon>Fungi</taxon>
        <taxon>Fungi incertae sedis</taxon>
        <taxon>Zoopagomycota</taxon>
        <taxon>Kickxellomycotina</taxon>
        <taxon>Kickxellomycetes</taxon>
        <taxon>Kickxellales</taxon>
        <taxon>Kickxellaceae</taxon>
        <taxon>Coemansia</taxon>
    </lineage>
</organism>
<dbReference type="Proteomes" id="UP001139981">
    <property type="component" value="Unassembled WGS sequence"/>
</dbReference>
<accession>A0ACC1LVJ1</accession>
<evidence type="ECO:0000313" key="1">
    <source>
        <dbReference type="EMBL" id="KAJ2881486.1"/>
    </source>
</evidence>
<name>A0ACC1LVJ1_9FUNG</name>
<comment type="caution">
    <text evidence="1">The sequence shown here is derived from an EMBL/GenBank/DDBJ whole genome shotgun (WGS) entry which is preliminary data.</text>
</comment>
<protein>
    <submittedName>
        <fullName evidence="1">Uncharacterized protein</fullName>
    </submittedName>
</protein>
<reference evidence="1" key="1">
    <citation type="submission" date="2022-07" db="EMBL/GenBank/DDBJ databases">
        <title>Phylogenomic reconstructions and comparative analyses of Kickxellomycotina fungi.</title>
        <authorList>
            <person name="Reynolds N.K."/>
            <person name="Stajich J.E."/>
            <person name="Barry K."/>
            <person name="Grigoriev I.V."/>
            <person name="Crous P."/>
            <person name="Smith M.E."/>
        </authorList>
    </citation>
    <scope>NUCLEOTIDE SEQUENCE</scope>
    <source>
        <strain evidence="1">CBS 190363</strain>
    </source>
</reference>
<feature type="non-terminal residue" evidence="1">
    <location>
        <position position="1"/>
    </location>
</feature>
<sequence>APTIEDSTDATAAQTQAQPALRRSGLTPSTSDLENGLNIDDSDAGSKPTSQQQQQQQHAHVIDLSLPQEAMPPVETADLGSQKAKTKVVDPETTASIVILDSLGNRHQSTFGLLRGFMKAEANFRHGRDIVAEEVVGKYAKVPLQDNLCDCGVFLLYYIESFLKDPSMFLELALNSADMRGWFDPLLMRQKRSSMLNLAIKLADEYTQLQTNKVDAKDLAKDSDQQAAKGASEETSDQISDSPHPPAPDIATNDEPSEIELPHLGDDTE</sequence>
<gene>
    <name evidence="1" type="ORF">IWW38_005791</name>
</gene>
<keyword evidence="2" id="KW-1185">Reference proteome</keyword>